<accession>A0AAV4ZMK6</accession>
<evidence type="ECO:0000313" key="3">
    <source>
        <dbReference type="Proteomes" id="UP001055247"/>
    </source>
</evidence>
<name>A0AAV4ZMK6_9HYPH</name>
<reference evidence="2" key="2">
    <citation type="submission" date="2021-08" db="EMBL/GenBank/DDBJ databases">
        <authorList>
            <person name="Tani A."/>
            <person name="Ola A."/>
            <person name="Ogura Y."/>
            <person name="Katsura K."/>
            <person name="Hayashi T."/>
        </authorList>
    </citation>
    <scope>NUCLEOTIDE SEQUENCE</scope>
    <source>
        <strain evidence="2">DSM 16372</strain>
    </source>
</reference>
<sequence>MGGCEGKGARRRETDGRPKLGRVAALRIGAALRDVYAARTSQAEMPADIRCLIGKLEQADAEGPASA</sequence>
<keyword evidence="3" id="KW-1185">Reference proteome</keyword>
<dbReference type="EMBL" id="BPQO01000011">
    <property type="protein sequence ID" value="GJD89412.1"/>
    <property type="molecule type" value="Genomic_DNA"/>
</dbReference>
<feature type="compositionally biased region" description="Basic and acidic residues" evidence="1">
    <location>
        <begin position="7"/>
        <end position="18"/>
    </location>
</feature>
<evidence type="ECO:0008006" key="4">
    <source>
        <dbReference type="Google" id="ProtNLM"/>
    </source>
</evidence>
<reference evidence="2" key="1">
    <citation type="journal article" date="2016" name="Front. Microbiol.">
        <title>Genome Sequence of the Piezophilic, Mesophilic Sulfate-Reducing Bacterium Desulfovibrio indicus J2T.</title>
        <authorList>
            <person name="Cao J."/>
            <person name="Maignien L."/>
            <person name="Shao Z."/>
            <person name="Alain K."/>
            <person name="Jebbar M."/>
        </authorList>
    </citation>
    <scope>NUCLEOTIDE SEQUENCE</scope>
    <source>
        <strain evidence="2">DSM 16372</strain>
    </source>
</reference>
<dbReference type="Proteomes" id="UP001055247">
    <property type="component" value="Unassembled WGS sequence"/>
</dbReference>
<comment type="caution">
    <text evidence="2">The sequence shown here is derived from an EMBL/GenBank/DDBJ whole genome shotgun (WGS) entry which is preliminary data.</text>
</comment>
<evidence type="ECO:0000256" key="1">
    <source>
        <dbReference type="SAM" id="MobiDB-lite"/>
    </source>
</evidence>
<feature type="region of interest" description="Disordered" evidence="1">
    <location>
        <begin position="1"/>
        <end position="20"/>
    </location>
</feature>
<evidence type="ECO:0000313" key="2">
    <source>
        <dbReference type="EMBL" id="GJD89412.1"/>
    </source>
</evidence>
<dbReference type="AlphaFoldDB" id="A0AAV4ZMK6"/>
<gene>
    <name evidence="2" type="ORF">BHAOGJBA_2939</name>
</gene>
<proteinExistence type="predicted"/>
<protein>
    <recommendedName>
        <fullName evidence="4">Anti-sigma factor NepR domain-containing protein</fullName>
    </recommendedName>
</protein>
<organism evidence="2 3">
    <name type="scientific">Methylobacterium hispanicum</name>
    <dbReference type="NCBI Taxonomy" id="270350"/>
    <lineage>
        <taxon>Bacteria</taxon>
        <taxon>Pseudomonadati</taxon>
        <taxon>Pseudomonadota</taxon>
        <taxon>Alphaproteobacteria</taxon>
        <taxon>Hyphomicrobiales</taxon>
        <taxon>Methylobacteriaceae</taxon>
        <taxon>Methylobacterium</taxon>
    </lineage>
</organism>
<dbReference type="RefSeq" id="WP_238230235.1">
    <property type="nucleotide sequence ID" value="NZ_BPQO01000011.1"/>
</dbReference>